<name>A0A1X6PD06_PORUM</name>
<sequence>MVRLAPLRMAFAATFGVGLIPAPRPRLLSSCRHLSPRPPGGRRFPTAKARVEVVTLGRRSTKDAVYDSAVDMYITRAGPRLDIACRWVAPATAAAALLPSGSDRAGGGKATAGPRAHVICLDEGGSAPASSDAFATLLYDRLERGGSRLVFVIGEADGLSPAFREAVRAAGRGPAGGVEALSLSPLTLPHKLVRLVLVEQLYRASEIRRGSKYNK</sequence>
<dbReference type="InterPro" id="IPR003742">
    <property type="entry name" value="RlmH-like"/>
</dbReference>
<dbReference type="Gene3D" id="3.40.1280.10">
    <property type="match status" value="1"/>
</dbReference>
<keyword evidence="1" id="KW-0489">Methyltransferase</keyword>
<protein>
    <recommendedName>
        <fullName evidence="7">Ribosomal RNA large subunit methyltransferase H</fullName>
    </recommendedName>
</protein>
<evidence type="ECO:0000313" key="5">
    <source>
        <dbReference type="EMBL" id="OSX78799.1"/>
    </source>
</evidence>
<dbReference type="InterPro" id="IPR029028">
    <property type="entry name" value="Alpha/beta_knot_MTases"/>
</dbReference>
<accession>A0A1X6PD06</accession>
<dbReference type="InterPro" id="IPR029026">
    <property type="entry name" value="tRNA_m1G_MTases_N"/>
</dbReference>
<evidence type="ECO:0000313" key="6">
    <source>
        <dbReference type="Proteomes" id="UP000218209"/>
    </source>
</evidence>
<dbReference type="HAMAP" id="MF_00658">
    <property type="entry name" value="23SrRNA_methyltr_H"/>
    <property type="match status" value="1"/>
</dbReference>
<dbReference type="GO" id="GO:0008168">
    <property type="term" value="F:methyltransferase activity"/>
    <property type="evidence" value="ECO:0007669"/>
    <property type="project" value="UniProtKB-KW"/>
</dbReference>
<dbReference type="EMBL" id="KV918804">
    <property type="protein sequence ID" value="OSX78799.1"/>
    <property type="molecule type" value="Genomic_DNA"/>
</dbReference>
<dbReference type="AlphaFoldDB" id="A0A1X6PD06"/>
<evidence type="ECO:0000256" key="3">
    <source>
        <dbReference type="ARBA" id="ARBA00022691"/>
    </source>
</evidence>
<keyword evidence="2" id="KW-0808">Transferase</keyword>
<dbReference type="SUPFAM" id="SSF75217">
    <property type="entry name" value="alpha/beta knot"/>
    <property type="match status" value="1"/>
</dbReference>
<evidence type="ECO:0000256" key="4">
    <source>
        <dbReference type="ARBA" id="ARBA00038303"/>
    </source>
</evidence>
<evidence type="ECO:0000256" key="1">
    <source>
        <dbReference type="ARBA" id="ARBA00022603"/>
    </source>
</evidence>
<comment type="similarity">
    <text evidence="4">Belongs to the RNA methyltransferase RlmH family.</text>
</comment>
<dbReference type="PANTHER" id="PTHR33603:SF1">
    <property type="entry name" value="RIBOSOMAL RNA LARGE SUBUNIT METHYLTRANSFERASE H"/>
    <property type="match status" value="1"/>
</dbReference>
<organism evidence="5 6">
    <name type="scientific">Porphyra umbilicalis</name>
    <name type="common">Purple laver</name>
    <name type="synonym">Red alga</name>
    <dbReference type="NCBI Taxonomy" id="2786"/>
    <lineage>
        <taxon>Eukaryota</taxon>
        <taxon>Rhodophyta</taxon>
        <taxon>Bangiophyceae</taxon>
        <taxon>Bangiales</taxon>
        <taxon>Bangiaceae</taxon>
        <taxon>Porphyra</taxon>
    </lineage>
</organism>
<evidence type="ECO:0000256" key="2">
    <source>
        <dbReference type="ARBA" id="ARBA00022679"/>
    </source>
</evidence>
<dbReference type="PANTHER" id="PTHR33603">
    <property type="entry name" value="METHYLTRANSFERASE"/>
    <property type="match status" value="1"/>
</dbReference>
<dbReference type="CDD" id="cd18081">
    <property type="entry name" value="RlmH-like"/>
    <property type="match status" value="1"/>
</dbReference>
<keyword evidence="6" id="KW-1185">Reference proteome</keyword>
<dbReference type="GO" id="GO:0032259">
    <property type="term" value="P:methylation"/>
    <property type="evidence" value="ECO:0007669"/>
    <property type="project" value="UniProtKB-KW"/>
</dbReference>
<keyword evidence="3" id="KW-0949">S-adenosyl-L-methionine</keyword>
<evidence type="ECO:0008006" key="7">
    <source>
        <dbReference type="Google" id="ProtNLM"/>
    </source>
</evidence>
<dbReference type="Proteomes" id="UP000218209">
    <property type="component" value="Unassembled WGS sequence"/>
</dbReference>
<dbReference type="OrthoDB" id="429744at2759"/>
<dbReference type="Pfam" id="PF02590">
    <property type="entry name" value="SPOUT_MTase"/>
    <property type="match status" value="1"/>
</dbReference>
<proteinExistence type="inferred from homology"/>
<gene>
    <name evidence="5" type="ORF">BU14_0098s0025</name>
</gene>
<dbReference type="GO" id="GO:0006364">
    <property type="term" value="P:rRNA processing"/>
    <property type="evidence" value="ECO:0007669"/>
    <property type="project" value="InterPro"/>
</dbReference>
<reference evidence="5 6" key="1">
    <citation type="submission" date="2017-03" db="EMBL/GenBank/DDBJ databases">
        <title>WGS assembly of Porphyra umbilicalis.</title>
        <authorList>
            <person name="Brawley S.H."/>
            <person name="Blouin N.A."/>
            <person name="Ficko-Blean E."/>
            <person name="Wheeler G.L."/>
            <person name="Lohr M."/>
            <person name="Goodson H.V."/>
            <person name="Jenkins J.W."/>
            <person name="Blaby-Haas C.E."/>
            <person name="Helliwell K.E."/>
            <person name="Chan C."/>
            <person name="Marriage T."/>
            <person name="Bhattacharya D."/>
            <person name="Klein A.S."/>
            <person name="Badis Y."/>
            <person name="Brodie J."/>
            <person name="Cao Y."/>
            <person name="Collen J."/>
            <person name="Dittami S.M."/>
            <person name="Gachon C.M."/>
            <person name="Green B.R."/>
            <person name="Karpowicz S."/>
            <person name="Kim J.W."/>
            <person name="Kudahl U."/>
            <person name="Lin S."/>
            <person name="Michel G."/>
            <person name="Mittag M."/>
            <person name="Olson B.J."/>
            <person name="Pangilinan J."/>
            <person name="Peng Y."/>
            <person name="Qiu H."/>
            <person name="Shu S."/>
            <person name="Singer J.T."/>
            <person name="Smith A.G."/>
            <person name="Sprecher B.N."/>
            <person name="Wagner V."/>
            <person name="Wang W."/>
            <person name="Wang Z.-Y."/>
            <person name="Yan J."/>
            <person name="Yarish C."/>
            <person name="Zoeuner-Riek S."/>
            <person name="Zhuang Y."/>
            <person name="Zou Y."/>
            <person name="Lindquist E.A."/>
            <person name="Grimwood J."/>
            <person name="Barry K."/>
            <person name="Rokhsar D.S."/>
            <person name="Schmutz J."/>
            <person name="Stiller J.W."/>
            <person name="Grossman A.R."/>
            <person name="Prochnik S.E."/>
        </authorList>
    </citation>
    <scope>NUCLEOTIDE SEQUENCE [LARGE SCALE GENOMIC DNA]</scope>
    <source>
        <strain evidence="5">4086291</strain>
    </source>
</reference>